<gene>
    <name evidence="2" type="ORF">H3Z74_00775</name>
</gene>
<dbReference type="InterPro" id="IPR002937">
    <property type="entry name" value="Amino_oxidase"/>
</dbReference>
<dbReference type="PANTHER" id="PTHR42923:SF39">
    <property type="entry name" value="AMINO OXIDASE"/>
    <property type="match status" value="1"/>
</dbReference>
<keyword evidence="3" id="KW-1185">Reference proteome</keyword>
<dbReference type="InterPro" id="IPR036188">
    <property type="entry name" value="FAD/NAD-bd_sf"/>
</dbReference>
<dbReference type="KEGG" id="spap:H3Z74_00775"/>
<dbReference type="Proteomes" id="UP000516148">
    <property type="component" value="Chromosome"/>
</dbReference>
<dbReference type="Gene3D" id="3.50.50.60">
    <property type="entry name" value="FAD/NAD(P)-binding domain"/>
    <property type="match status" value="1"/>
</dbReference>
<evidence type="ECO:0000313" key="3">
    <source>
        <dbReference type="Proteomes" id="UP000516148"/>
    </source>
</evidence>
<accession>A0A7H0LJH4</accession>
<reference evidence="2 3" key="1">
    <citation type="submission" date="2020-09" db="EMBL/GenBank/DDBJ databases">
        <title>Sphingomonas sp., a new species isolated from pork steak.</title>
        <authorList>
            <person name="Heidler von Heilborn D."/>
        </authorList>
    </citation>
    <scope>NUCLEOTIDE SEQUENCE [LARGE SCALE GENOMIC DNA]</scope>
    <source>
        <strain evidence="3">S8-3T</strain>
    </source>
</reference>
<dbReference type="PANTHER" id="PTHR42923">
    <property type="entry name" value="PROTOPORPHYRINOGEN OXIDASE"/>
    <property type="match status" value="1"/>
</dbReference>
<organism evidence="2 3">
    <name type="scientific">Sphingomonas alpina</name>
    <dbReference type="NCBI Taxonomy" id="653931"/>
    <lineage>
        <taxon>Bacteria</taxon>
        <taxon>Pseudomonadati</taxon>
        <taxon>Pseudomonadota</taxon>
        <taxon>Alphaproteobacteria</taxon>
        <taxon>Sphingomonadales</taxon>
        <taxon>Sphingomonadaceae</taxon>
        <taxon>Sphingomonas</taxon>
    </lineage>
</organism>
<dbReference type="AlphaFoldDB" id="A0A7H0LJH4"/>
<dbReference type="GO" id="GO:0016491">
    <property type="term" value="F:oxidoreductase activity"/>
    <property type="evidence" value="ECO:0007669"/>
    <property type="project" value="InterPro"/>
</dbReference>
<name>A0A7H0LJH4_9SPHN</name>
<dbReference type="InterPro" id="IPR050464">
    <property type="entry name" value="Zeta_carotene_desat/Oxidored"/>
</dbReference>
<dbReference type="Pfam" id="PF01593">
    <property type="entry name" value="Amino_oxidase"/>
    <property type="match status" value="1"/>
</dbReference>
<dbReference type="SUPFAM" id="SSF51905">
    <property type="entry name" value="FAD/NAD(P)-binding domain"/>
    <property type="match status" value="1"/>
</dbReference>
<protein>
    <submittedName>
        <fullName evidence="2">FAD-dependent oxidoreductase</fullName>
    </submittedName>
</protein>
<evidence type="ECO:0000313" key="2">
    <source>
        <dbReference type="EMBL" id="QNQ09827.1"/>
    </source>
</evidence>
<proteinExistence type="predicted"/>
<dbReference type="RefSeq" id="WP_187762136.1">
    <property type="nucleotide sequence ID" value="NZ_CP061038.1"/>
</dbReference>
<evidence type="ECO:0000259" key="1">
    <source>
        <dbReference type="Pfam" id="PF01593"/>
    </source>
</evidence>
<feature type="domain" description="Amine oxidase" evidence="1">
    <location>
        <begin position="72"/>
        <end position="528"/>
    </location>
</feature>
<dbReference type="EMBL" id="CP061038">
    <property type="protein sequence ID" value="QNQ09827.1"/>
    <property type="molecule type" value="Genomic_DNA"/>
</dbReference>
<sequence>MGVSRRTLIAGSVAGAAVLGAGGIALRTRDKTMPGTLGGADFVRGHRLRDGAPFPEPARETRTGIAILGGGIAGLSAAWTLAEAGVSDFRLFELEDRTGGNSRSGRNAVSAYPLGAHYLPIPNEETKGVVRLLERLGIITGQQDGKPIYDPYQLVSDPEERLLHLGKWQEGLVPTIGLTPADTHDLNAFFAAMAAYRDRRGADGRPAFAIPMELSARDTDLLALDRLSFSAWLDAQGWRSPVLRGHVRYACRDDYGTEPEQTSAWAGIHYFAARRGHAANAGGDTLLTWPEGNGHLAGRMAARLRDRLECGQIVHRVRRSGDGVTIDSVDVAAGTGQRIRAKAAILAMPHFVAARVLPAGTADASGFGYAPWIVANVTVDRPPAGNGFDLAWDNVSWTSKSLGYVVATHQSLDVTHGATVLTWYMPLSDLAPAAARREMLDRPLEHWQRIVRDDLIETNPDLAGAIRRIDIWRWGHAMIRPTPGFFWNGAREAAARPQPPLFFAHSDLSGLSLFEEAHYRGTLAAQQAMTHLAIPHDDLLA</sequence>